<protein>
    <submittedName>
        <fullName evidence="1">Uncharacterized protein</fullName>
    </submittedName>
</protein>
<proteinExistence type="predicted"/>
<accession>A0A9P6D6L9</accession>
<evidence type="ECO:0000313" key="1">
    <source>
        <dbReference type="EMBL" id="KAF9484793.1"/>
    </source>
</evidence>
<dbReference type="OrthoDB" id="2730545at2759"/>
<keyword evidence="2" id="KW-1185">Reference proteome</keyword>
<evidence type="ECO:0000313" key="2">
    <source>
        <dbReference type="Proteomes" id="UP000807469"/>
    </source>
</evidence>
<organism evidence="1 2">
    <name type="scientific">Pholiota conissans</name>
    <dbReference type="NCBI Taxonomy" id="109636"/>
    <lineage>
        <taxon>Eukaryota</taxon>
        <taxon>Fungi</taxon>
        <taxon>Dikarya</taxon>
        <taxon>Basidiomycota</taxon>
        <taxon>Agaricomycotina</taxon>
        <taxon>Agaricomycetes</taxon>
        <taxon>Agaricomycetidae</taxon>
        <taxon>Agaricales</taxon>
        <taxon>Agaricineae</taxon>
        <taxon>Strophariaceae</taxon>
        <taxon>Pholiota</taxon>
    </lineage>
</organism>
<name>A0A9P6D6L9_9AGAR</name>
<dbReference type="AlphaFoldDB" id="A0A9P6D6L9"/>
<comment type="caution">
    <text evidence="1">The sequence shown here is derived from an EMBL/GenBank/DDBJ whole genome shotgun (WGS) entry which is preliminary data.</text>
</comment>
<gene>
    <name evidence="1" type="ORF">BDN70DRAFT_55982</name>
</gene>
<dbReference type="Proteomes" id="UP000807469">
    <property type="component" value="Unassembled WGS sequence"/>
</dbReference>
<dbReference type="EMBL" id="MU155140">
    <property type="protein sequence ID" value="KAF9484793.1"/>
    <property type="molecule type" value="Genomic_DNA"/>
</dbReference>
<reference evidence="1" key="1">
    <citation type="submission" date="2020-11" db="EMBL/GenBank/DDBJ databases">
        <authorList>
            <consortium name="DOE Joint Genome Institute"/>
            <person name="Ahrendt S."/>
            <person name="Riley R."/>
            <person name="Andreopoulos W."/>
            <person name="Labutti K."/>
            <person name="Pangilinan J."/>
            <person name="Ruiz-Duenas F.J."/>
            <person name="Barrasa J.M."/>
            <person name="Sanchez-Garcia M."/>
            <person name="Camarero S."/>
            <person name="Miyauchi S."/>
            <person name="Serrano A."/>
            <person name="Linde D."/>
            <person name="Babiker R."/>
            <person name="Drula E."/>
            <person name="Ayuso-Fernandez I."/>
            <person name="Pacheco R."/>
            <person name="Padilla G."/>
            <person name="Ferreira P."/>
            <person name="Barriuso J."/>
            <person name="Kellner H."/>
            <person name="Castanera R."/>
            <person name="Alfaro M."/>
            <person name="Ramirez L."/>
            <person name="Pisabarro A.G."/>
            <person name="Kuo A."/>
            <person name="Tritt A."/>
            <person name="Lipzen A."/>
            <person name="He G."/>
            <person name="Yan M."/>
            <person name="Ng V."/>
            <person name="Cullen D."/>
            <person name="Martin F."/>
            <person name="Rosso M.-N."/>
            <person name="Henrissat B."/>
            <person name="Hibbett D."/>
            <person name="Martinez A.T."/>
            <person name="Grigoriev I.V."/>
        </authorList>
    </citation>
    <scope>NUCLEOTIDE SEQUENCE</scope>
    <source>
        <strain evidence="1">CIRM-BRFM 674</strain>
    </source>
</reference>
<sequence length="551" mass="63408">MRRRTLTPDPNYLYQDSLFSPNEAIIPGTRPRPRRCEFPTSIRLVLRCVLEDAPGHLLEPLPRCILLLPQSYYGLDTRSASQFESLVPPLDASNAGILVPKYHTLVEGLVHFIMYPPIPHRAVSFSHHILLYELLAARINIPGQFQKIMSEIEDEDCAWFIDKYRRRRAPVFWEDIALYRRQKTLYQSRKSNAETPSNEVVHQSIRWQDYFQTTLAEQHARLIAPRQLIANGIPCILWGEDALNFAHSVPVSLNDQLILVPDEQLDAAADVLEKYPESRYERTSAPNEDYYHFTAVAVSPPPKGVKDPKTTSPYTYEFPRSIRLAHRDVPEDDPDKLYPLPRCILLLPQSYYALDTRSESRFQSLVPPLDASNKGILVPKYHTLLEGLSHFMMYPPKDIPAISLHQYLIDNLLHARINDLTNSQVVEKILSEIQDEDSAWYIGKLTRENYALVPDEEVDDYRRRKELQQWRSKTAMSNKIGDQSIRSYSTYSNLNGHPSKIPGHSLHARFATHQAAWTPNILASCRPRLSSFRPSSRLTRTLSSLRCLIHP</sequence>